<dbReference type="InterPro" id="IPR020557">
    <property type="entry name" value="Fumarate_lyase_CS"/>
</dbReference>
<dbReference type="AlphaFoldDB" id="A0ABD5ZQF8"/>
<dbReference type="SUPFAM" id="SSF48557">
    <property type="entry name" value="L-aspartase-like"/>
    <property type="match status" value="1"/>
</dbReference>
<dbReference type="Gene3D" id="1.20.200.10">
    <property type="entry name" value="Fumarase/aspartase (Central domain)"/>
    <property type="match status" value="1"/>
</dbReference>
<reference evidence="14 15" key="1">
    <citation type="journal article" date="2019" name="Int. J. Syst. Evol. Microbiol.">
        <title>The Global Catalogue of Microorganisms (GCM) 10K type strain sequencing project: providing services to taxonomists for standard genome sequencing and annotation.</title>
        <authorList>
            <consortium name="The Broad Institute Genomics Platform"/>
            <consortium name="The Broad Institute Genome Sequencing Center for Infectious Disease"/>
            <person name="Wu L."/>
            <person name="Ma J."/>
        </authorList>
    </citation>
    <scope>NUCLEOTIDE SEQUENCE [LARGE SCALE GENOMIC DNA]</scope>
    <source>
        <strain evidence="14 15">DT85</strain>
    </source>
</reference>
<evidence type="ECO:0000256" key="2">
    <source>
        <dbReference type="ARBA" id="ARBA00004734"/>
    </source>
</evidence>
<keyword evidence="8 11" id="KW-0456">Lyase</keyword>
<evidence type="ECO:0000256" key="1">
    <source>
        <dbReference type="ARBA" id="ARBA00004706"/>
    </source>
</evidence>
<evidence type="ECO:0000259" key="12">
    <source>
        <dbReference type="Pfam" id="PF00206"/>
    </source>
</evidence>
<organism evidence="14 15">
    <name type="scientific">Halosegnis marinus</name>
    <dbReference type="NCBI Taxonomy" id="3034023"/>
    <lineage>
        <taxon>Archaea</taxon>
        <taxon>Methanobacteriati</taxon>
        <taxon>Methanobacteriota</taxon>
        <taxon>Stenosarchaea group</taxon>
        <taxon>Halobacteria</taxon>
        <taxon>Halobacteriales</taxon>
        <taxon>Natronomonadaceae</taxon>
        <taxon>Halosegnis</taxon>
    </lineage>
</organism>
<comment type="caution">
    <text evidence="14">The sequence shown here is derived from an EMBL/GenBank/DDBJ whole genome shotgun (WGS) entry which is preliminary data.</text>
</comment>
<dbReference type="PROSITE" id="PS00163">
    <property type="entry name" value="FUMARATE_LYASES"/>
    <property type="match status" value="1"/>
</dbReference>
<name>A0ABD5ZQF8_9EURY</name>
<accession>A0ABD5ZQF8</accession>
<dbReference type="InterPro" id="IPR008948">
    <property type="entry name" value="L-Aspartase-like"/>
</dbReference>
<dbReference type="GO" id="GO:0009152">
    <property type="term" value="P:purine ribonucleotide biosynthetic process"/>
    <property type="evidence" value="ECO:0007669"/>
    <property type="project" value="UniProtKB-UniRule"/>
</dbReference>
<dbReference type="PRINTS" id="PR00149">
    <property type="entry name" value="FUMRATELYASE"/>
</dbReference>
<evidence type="ECO:0000259" key="13">
    <source>
        <dbReference type="Pfam" id="PF08328"/>
    </source>
</evidence>
<sequence>MTDRPALAAVSPLDGRYARYTEPLVEYASESALMRARVRVEVEYLLALADLADTVDLDRTEREDLRDAYESFDAEDAAILKRLETEGWKGYAATNHDVKAVEYFVREHAPERARSLIHFGLTSEDVNNLAQRLLLAPAVEEVLVPALRDLRDTLADTAREHRDLPMLAHTHGQPATPTTYGKEMAVFASRLGRAIGEVERAAEGLTGKLAGASGTYAAHRVAYPDVDWPAFSRTFVESLGLHHRDLSTQVNPCDDLQTLFDALRNANNVLLDLDRDVWLYVSRRYLGQEAAAGETGSSTMPHKVNPIDFENSEGNLSKANSDLVFLGDYVTTSRLQRDLSDSTVKRNIGSALAHCLIAYGKTATGLAKVTPNEQVMREDLDSTPEVIGEAVQTILRREGHDDAYERVKELTRGKRVTLADFRDLFDDLDVDESVREELHALTPAGYTGLASDLVNEL</sequence>
<dbReference type="EMBL" id="JBHTAP010000001">
    <property type="protein sequence ID" value="MFC7235671.1"/>
    <property type="molecule type" value="Genomic_DNA"/>
</dbReference>
<dbReference type="InterPro" id="IPR000362">
    <property type="entry name" value="Fumarate_lyase_fam"/>
</dbReference>
<dbReference type="GO" id="GO:0004018">
    <property type="term" value="F:N6-(1,2-dicarboxyethyl)AMP AMP-lyase (fumarate-forming) activity"/>
    <property type="evidence" value="ECO:0007669"/>
    <property type="project" value="UniProtKB-UniRule"/>
</dbReference>
<evidence type="ECO:0000256" key="6">
    <source>
        <dbReference type="ARBA" id="ARBA00017058"/>
    </source>
</evidence>
<comment type="subunit">
    <text evidence="4">Homotetramer. Residues from neighboring subunits contribute catalytic and substrate-binding residues to each active site.</text>
</comment>
<evidence type="ECO:0000256" key="5">
    <source>
        <dbReference type="ARBA" id="ARBA00012339"/>
    </source>
</evidence>
<feature type="domain" description="Adenylosuccinate lyase PurB C-terminal" evidence="13">
    <location>
        <begin position="333"/>
        <end position="447"/>
    </location>
</feature>
<protein>
    <recommendedName>
        <fullName evidence="6 10">Adenylosuccinate lyase</fullName>
        <shortName evidence="11">ASL</shortName>
        <ecNumber evidence="5 10">4.3.2.2</ecNumber>
    </recommendedName>
    <alternativeName>
        <fullName evidence="9 11">Adenylosuccinase</fullName>
    </alternativeName>
</protein>
<keyword evidence="15" id="KW-1185">Reference proteome</keyword>
<dbReference type="Gene3D" id="1.10.40.30">
    <property type="entry name" value="Fumarase/aspartase (C-terminal domain)"/>
    <property type="match status" value="1"/>
</dbReference>
<comment type="similarity">
    <text evidence="3 11">Belongs to the lyase 1 family. Adenylosuccinate lyase subfamily.</text>
</comment>
<comment type="catalytic activity">
    <reaction evidence="11">
        <text>(2S)-2-[5-amino-1-(5-phospho-beta-D-ribosyl)imidazole-4-carboxamido]succinate = 5-amino-1-(5-phospho-beta-D-ribosyl)imidazole-4-carboxamide + fumarate</text>
        <dbReference type="Rhea" id="RHEA:23920"/>
        <dbReference type="ChEBI" id="CHEBI:29806"/>
        <dbReference type="ChEBI" id="CHEBI:58443"/>
        <dbReference type="ChEBI" id="CHEBI:58475"/>
        <dbReference type="EC" id="4.3.2.2"/>
    </reaction>
</comment>
<dbReference type="RefSeq" id="WP_276233808.1">
    <property type="nucleotide sequence ID" value="NZ_CP119802.1"/>
</dbReference>
<evidence type="ECO:0000256" key="4">
    <source>
        <dbReference type="ARBA" id="ARBA00011668"/>
    </source>
</evidence>
<dbReference type="PANTHER" id="PTHR43411">
    <property type="entry name" value="ADENYLOSUCCINATE LYASE"/>
    <property type="match status" value="1"/>
</dbReference>
<evidence type="ECO:0000256" key="10">
    <source>
        <dbReference type="NCBIfam" id="TIGR00928"/>
    </source>
</evidence>
<dbReference type="InterPro" id="IPR022761">
    <property type="entry name" value="Fumarate_lyase_N"/>
</dbReference>
<gene>
    <name evidence="14" type="primary">purB</name>
    <name evidence="14" type="ORF">ACFQJ4_10130</name>
</gene>
<comment type="pathway">
    <text evidence="1 11">Purine metabolism; IMP biosynthesis via de novo pathway; 5-amino-1-(5-phospho-D-ribosyl)imidazole-4-carboxamide from 5-amino-1-(5-phospho-D-ribosyl)imidazole-4-carboxylate: step 2/2.</text>
</comment>
<dbReference type="InterPro" id="IPR013539">
    <property type="entry name" value="PurB_C"/>
</dbReference>
<dbReference type="Proteomes" id="UP001596398">
    <property type="component" value="Unassembled WGS sequence"/>
</dbReference>
<dbReference type="GeneID" id="79267368"/>
<dbReference type="Pfam" id="PF08328">
    <property type="entry name" value="ASL_C"/>
    <property type="match status" value="1"/>
</dbReference>
<dbReference type="PANTHER" id="PTHR43411:SF1">
    <property type="entry name" value="ADENYLOSUCCINATE LYASE"/>
    <property type="match status" value="1"/>
</dbReference>
<evidence type="ECO:0000256" key="7">
    <source>
        <dbReference type="ARBA" id="ARBA00022755"/>
    </source>
</evidence>
<dbReference type="Pfam" id="PF00206">
    <property type="entry name" value="Lyase_1"/>
    <property type="match status" value="1"/>
</dbReference>
<dbReference type="EC" id="4.3.2.2" evidence="5 10"/>
<comment type="catalytic activity">
    <reaction evidence="11">
        <text>N(6)-(1,2-dicarboxyethyl)-AMP = fumarate + AMP</text>
        <dbReference type="Rhea" id="RHEA:16853"/>
        <dbReference type="ChEBI" id="CHEBI:29806"/>
        <dbReference type="ChEBI" id="CHEBI:57567"/>
        <dbReference type="ChEBI" id="CHEBI:456215"/>
        <dbReference type="EC" id="4.3.2.2"/>
    </reaction>
</comment>
<evidence type="ECO:0000256" key="3">
    <source>
        <dbReference type="ARBA" id="ARBA00008273"/>
    </source>
</evidence>
<evidence type="ECO:0000256" key="11">
    <source>
        <dbReference type="RuleBase" id="RU361172"/>
    </source>
</evidence>
<dbReference type="NCBIfam" id="NF006764">
    <property type="entry name" value="PRK09285.1"/>
    <property type="match status" value="1"/>
</dbReference>
<dbReference type="InterPro" id="IPR047136">
    <property type="entry name" value="PurB_bact"/>
</dbReference>
<dbReference type="Gene3D" id="1.10.275.10">
    <property type="entry name" value="Fumarase/aspartase (N-terminal domain)"/>
    <property type="match status" value="1"/>
</dbReference>
<dbReference type="InterPro" id="IPR004769">
    <property type="entry name" value="Pur_lyase"/>
</dbReference>
<evidence type="ECO:0000256" key="9">
    <source>
        <dbReference type="ARBA" id="ARBA00030717"/>
    </source>
</evidence>
<proteinExistence type="inferred from homology"/>
<dbReference type="NCBIfam" id="TIGR00928">
    <property type="entry name" value="purB"/>
    <property type="match status" value="1"/>
</dbReference>
<evidence type="ECO:0000313" key="14">
    <source>
        <dbReference type="EMBL" id="MFC7235671.1"/>
    </source>
</evidence>
<feature type="domain" description="Fumarate lyase N-terminal" evidence="12">
    <location>
        <begin position="15"/>
        <end position="316"/>
    </location>
</feature>
<keyword evidence="7 11" id="KW-0658">Purine biosynthesis</keyword>
<dbReference type="InterPro" id="IPR024083">
    <property type="entry name" value="Fumarase/histidase_N"/>
</dbReference>
<evidence type="ECO:0000256" key="8">
    <source>
        <dbReference type="ARBA" id="ARBA00023239"/>
    </source>
</evidence>
<evidence type="ECO:0000313" key="15">
    <source>
        <dbReference type="Proteomes" id="UP001596398"/>
    </source>
</evidence>
<comment type="pathway">
    <text evidence="2 11">Purine metabolism; AMP biosynthesis via de novo pathway; AMP from IMP: step 2/2.</text>
</comment>